<dbReference type="Pfam" id="PF21021">
    <property type="entry name" value="FAF1"/>
    <property type="match status" value="1"/>
</dbReference>
<accession>A0AB40A5Q8</accession>
<dbReference type="SMART" id="SM00594">
    <property type="entry name" value="UAS"/>
    <property type="match status" value="1"/>
</dbReference>
<evidence type="ECO:0000259" key="2">
    <source>
        <dbReference type="SMART" id="SM00594"/>
    </source>
</evidence>
<sequence>MGDSAVSKSKESETSMNLKEIDLSCVREKKIKEECEEPAENEDSTNNVRAGDILQERTAEKKIKMDGKNPQEVNPVEEDSSGNFLTFHVKCKDQVENIILPFEETLDKLQERISSLFGVLPSSQIFHGCGLYGNTSEEILDKRLSSLKLSSPFSHLTVEEVMELKLLINIVEKPSERKINLNLSDLMRVHELKQYVFCIWNIPVRYQDWSNGLNDQKDEATLRQAGLKGYDEVLTVRSREYPSLNTSSSASSDKQSHSSSDEESDSDSGSIFLNRHFPMTSASSPPHNVLNDGCFSFAYKYKMRFGYPTPEFHTGDFSSALTKTYYSPDRKKLLAIYLHHDDSILTNIFCYNVLKNEKIINLLKSMFIVYGVDLTNTKQASSFFAQLKERISVEASNMAEKIELDKLPTFMLVGEDIDVTHTVISIIHGDIGVDELEHKLLEQYELLINLSSSIWDAT</sequence>
<reference evidence="4" key="1">
    <citation type="submission" date="2025-08" db="UniProtKB">
        <authorList>
            <consortium name="RefSeq"/>
        </authorList>
    </citation>
    <scope>IDENTIFICATION</scope>
</reference>
<proteinExistence type="predicted"/>
<dbReference type="AlphaFoldDB" id="A0AB40A5Q8"/>
<feature type="domain" description="UAS" evidence="2">
    <location>
        <begin position="296"/>
        <end position="441"/>
    </location>
</feature>
<protein>
    <submittedName>
        <fullName evidence="4">FAS-associated factor 1</fullName>
    </submittedName>
</protein>
<evidence type="ECO:0000256" key="1">
    <source>
        <dbReference type="SAM" id="MobiDB-lite"/>
    </source>
</evidence>
<dbReference type="SUPFAM" id="SSF52833">
    <property type="entry name" value="Thioredoxin-like"/>
    <property type="match status" value="1"/>
</dbReference>
<feature type="region of interest" description="Disordered" evidence="1">
    <location>
        <begin position="242"/>
        <end position="268"/>
    </location>
</feature>
<name>A0AB40A5Q8_DROSZ</name>
<evidence type="ECO:0000313" key="4">
    <source>
        <dbReference type="RefSeq" id="XP_036671992.3"/>
    </source>
</evidence>
<evidence type="ECO:0000313" key="3">
    <source>
        <dbReference type="Proteomes" id="UP001652628"/>
    </source>
</evidence>
<dbReference type="InterPro" id="IPR006577">
    <property type="entry name" value="UAS"/>
</dbReference>
<organism evidence="3 4">
    <name type="scientific">Drosophila suzukii</name>
    <name type="common">Spotted-wing drosophila fruit fly</name>
    <dbReference type="NCBI Taxonomy" id="28584"/>
    <lineage>
        <taxon>Eukaryota</taxon>
        <taxon>Metazoa</taxon>
        <taxon>Ecdysozoa</taxon>
        <taxon>Arthropoda</taxon>
        <taxon>Hexapoda</taxon>
        <taxon>Insecta</taxon>
        <taxon>Pterygota</taxon>
        <taxon>Neoptera</taxon>
        <taxon>Endopterygota</taxon>
        <taxon>Diptera</taxon>
        <taxon>Brachycera</taxon>
        <taxon>Muscomorpha</taxon>
        <taxon>Ephydroidea</taxon>
        <taxon>Drosophilidae</taxon>
        <taxon>Drosophila</taxon>
        <taxon>Sophophora</taxon>
    </lineage>
</organism>
<dbReference type="Proteomes" id="UP001652628">
    <property type="component" value="Chromosome 3"/>
</dbReference>
<dbReference type="RefSeq" id="XP_036671992.3">
    <property type="nucleotide sequence ID" value="XM_036816097.3"/>
</dbReference>
<dbReference type="Gene3D" id="3.40.30.10">
    <property type="entry name" value="Glutaredoxin"/>
    <property type="match status" value="1"/>
</dbReference>
<dbReference type="GeneID" id="118877406"/>
<gene>
    <name evidence="4" type="primary">LOC118877406</name>
</gene>
<keyword evidence="3" id="KW-1185">Reference proteome</keyword>
<dbReference type="InterPro" id="IPR049483">
    <property type="entry name" value="FAF1_2-like_UAS"/>
</dbReference>
<dbReference type="InterPro" id="IPR036249">
    <property type="entry name" value="Thioredoxin-like_sf"/>
</dbReference>